<evidence type="ECO:0000256" key="8">
    <source>
        <dbReference type="ARBA" id="ARBA00023114"/>
    </source>
</evidence>
<dbReference type="InterPro" id="IPR023614">
    <property type="entry name" value="Porin_dom_sf"/>
</dbReference>
<evidence type="ECO:0000256" key="7">
    <source>
        <dbReference type="ARBA" id="ARBA00023065"/>
    </source>
</evidence>
<dbReference type="InterPro" id="IPR033900">
    <property type="entry name" value="Gram_neg_porin_domain"/>
</dbReference>
<dbReference type="InterPro" id="IPR002299">
    <property type="entry name" value="Porin_Neis"/>
</dbReference>
<keyword evidence="10" id="KW-0998">Cell outer membrane</keyword>
<dbReference type="CDD" id="cd00342">
    <property type="entry name" value="gram_neg_porins"/>
    <property type="match status" value="1"/>
</dbReference>
<dbReference type="GO" id="GO:0046930">
    <property type="term" value="C:pore complex"/>
    <property type="evidence" value="ECO:0007669"/>
    <property type="project" value="UniProtKB-KW"/>
</dbReference>
<keyword evidence="7" id="KW-0406">Ion transport</keyword>
<proteinExistence type="predicted"/>
<evidence type="ECO:0000256" key="4">
    <source>
        <dbReference type="ARBA" id="ARBA00022452"/>
    </source>
</evidence>
<dbReference type="Gene3D" id="2.40.160.10">
    <property type="entry name" value="Porin"/>
    <property type="match status" value="1"/>
</dbReference>
<dbReference type="PANTHER" id="PTHR34501">
    <property type="entry name" value="PROTEIN YDDL-RELATED"/>
    <property type="match status" value="1"/>
</dbReference>
<evidence type="ECO:0000313" key="13">
    <source>
        <dbReference type="EMBL" id="VVD70281.1"/>
    </source>
</evidence>
<evidence type="ECO:0000313" key="14">
    <source>
        <dbReference type="Proteomes" id="UP000384354"/>
    </source>
</evidence>
<protein>
    <submittedName>
        <fullName evidence="13">Outer membrane porin protein</fullName>
    </submittedName>
</protein>
<keyword evidence="4" id="KW-1134">Transmembrane beta strand</keyword>
<keyword evidence="5" id="KW-0812">Transmembrane</keyword>
<dbReference type="AlphaFoldDB" id="A0A5E4S4Z0"/>
<dbReference type="InterPro" id="IPR050298">
    <property type="entry name" value="Gram-neg_bact_OMP"/>
</dbReference>
<dbReference type="InterPro" id="IPR001702">
    <property type="entry name" value="Porin_Gram-ve"/>
</dbReference>
<evidence type="ECO:0000256" key="2">
    <source>
        <dbReference type="ARBA" id="ARBA00011233"/>
    </source>
</evidence>
<evidence type="ECO:0000256" key="11">
    <source>
        <dbReference type="SAM" id="SignalP"/>
    </source>
</evidence>
<comment type="subcellular location">
    <subcellularLocation>
        <location evidence="1">Cell outer membrane</location>
        <topology evidence="1">Multi-pass membrane protein</topology>
    </subcellularLocation>
</comment>
<dbReference type="PANTHER" id="PTHR34501:SF9">
    <property type="entry name" value="MAJOR OUTER MEMBRANE PROTEIN P.IA"/>
    <property type="match status" value="1"/>
</dbReference>
<keyword evidence="6 11" id="KW-0732">Signal</keyword>
<dbReference type="Pfam" id="PF13609">
    <property type="entry name" value="Porin_4"/>
    <property type="match status" value="1"/>
</dbReference>
<evidence type="ECO:0000256" key="10">
    <source>
        <dbReference type="ARBA" id="ARBA00023237"/>
    </source>
</evidence>
<accession>A0A5E4S4Z0</accession>
<sequence length="364" mass="38505">MAMIRRFGAAAALSLCASVGAHAQSVTLYGIIDTGVQYAHTGGTSVSRVESSSVAPSRWGMIGTEDLGGGLAAVFKLEDGFNVNNGTIAGNGALFNREAWVGLRSNQWGQVQVGNNYTPLFTTYVTYSQGDLNTLGWGNATNNFVFVPVARTANSIRYVSPAFAGLTVRALYARGANGATGQPRTLGDTASVGFNFKAGQFSADADYLQQRFSTTSAVTTASPTGTGRYYLFGASYDFGFVKPAFLYQIHRNTDSVTTASNATYANPDNDFYEVNALVPNLARGTLLLSFGQYRLRGNSSGNALSYGVRYDYFLSKRTGLYAGASYVKNNANAAFTISNAGGAGIPVTAGNNIVSFIAGIVHRF</sequence>
<keyword evidence="8" id="KW-0626">Porin</keyword>
<organism evidence="13 14">
    <name type="scientific">Pandoraea cepalis</name>
    <dbReference type="NCBI Taxonomy" id="2508294"/>
    <lineage>
        <taxon>Bacteria</taxon>
        <taxon>Pseudomonadati</taxon>
        <taxon>Pseudomonadota</taxon>
        <taxon>Betaproteobacteria</taxon>
        <taxon>Burkholderiales</taxon>
        <taxon>Burkholderiaceae</taxon>
        <taxon>Pandoraea</taxon>
    </lineage>
</organism>
<reference evidence="13 14" key="1">
    <citation type="submission" date="2019-08" db="EMBL/GenBank/DDBJ databases">
        <authorList>
            <person name="Peeters C."/>
        </authorList>
    </citation>
    <scope>NUCLEOTIDE SEQUENCE [LARGE SCALE GENOMIC DNA]</scope>
    <source>
        <strain evidence="13 14">LMG 31106</strain>
    </source>
</reference>
<gene>
    <name evidence="13" type="ORF">PCE31106_00561</name>
</gene>
<evidence type="ECO:0000256" key="9">
    <source>
        <dbReference type="ARBA" id="ARBA00023136"/>
    </source>
</evidence>
<keyword evidence="3" id="KW-0813">Transport</keyword>
<dbReference type="PRINTS" id="PR00182">
    <property type="entry name" value="ECOLNEIPORIN"/>
</dbReference>
<dbReference type="GO" id="GO:0009279">
    <property type="term" value="C:cell outer membrane"/>
    <property type="evidence" value="ECO:0007669"/>
    <property type="project" value="UniProtKB-SubCell"/>
</dbReference>
<feature type="chain" id="PRO_5022741817" evidence="11">
    <location>
        <begin position="24"/>
        <end position="364"/>
    </location>
</feature>
<feature type="signal peptide" evidence="11">
    <location>
        <begin position="1"/>
        <end position="23"/>
    </location>
</feature>
<dbReference type="SUPFAM" id="SSF56935">
    <property type="entry name" value="Porins"/>
    <property type="match status" value="1"/>
</dbReference>
<evidence type="ECO:0000256" key="5">
    <source>
        <dbReference type="ARBA" id="ARBA00022692"/>
    </source>
</evidence>
<dbReference type="PRINTS" id="PR00184">
    <property type="entry name" value="NEISSPPORIN"/>
</dbReference>
<dbReference type="GO" id="GO:0015288">
    <property type="term" value="F:porin activity"/>
    <property type="evidence" value="ECO:0007669"/>
    <property type="project" value="UniProtKB-KW"/>
</dbReference>
<name>A0A5E4S4Z0_9BURK</name>
<evidence type="ECO:0000256" key="6">
    <source>
        <dbReference type="ARBA" id="ARBA00022729"/>
    </source>
</evidence>
<dbReference type="EMBL" id="CABPSL010000001">
    <property type="protein sequence ID" value="VVD70281.1"/>
    <property type="molecule type" value="Genomic_DNA"/>
</dbReference>
<dbReference type="Proteomes" id="UP000384354">
    <property type="component" value="Unassembled WGS sequence"/>
</dbReference>
<evidence type="ECO:0000256" key="1">
    <source>
        <dbReference type="ARBA" id="ARBA00004571"/>
    </source>
</evidence>
<evidence type="ECO:0000259" key="12">
    <source>
        <dbReference type="Pfam" id="PF13609"/>
    </source>
</evidence>
<feature type="domain" description="Porin" evidence="12">
    <location>
        <begin position="9"/>
        <end position="331"/>
    </location>
</feature>
<keyword evidence="9" id="KW-0472">Membrane</keyword>
<dbReference type="GO" id="GO:0034220">
    <property type="term" value="P:monoatomic ion transmembrane transport"/>
    <property type="evidence" value="ECO:0007669"/>
    <property type="project" value="InterPro"/>
</dbReference>
<evidence type="ECO:0000256" key="3">
    <source>
        <dbReference type="ARBA" id="ARBA00022448"/>
    </source>
</evidence>
<comment type="subunit">
    <text evidence="2">Homotrimer.</text>
</comment>